<dbReference type="InterPro" id="IPR008207">
    <property type="entry name" value="Sig_transdc_His_kin_Hpt_dom"/>
</dbReference>
<dbReference type="GO" id="GO:0000160">
    <property type="term" value="P:phosphorelay signal transduction system"/>
    <property type="evidence" value="ECO:0007669"/>
    <property type="project" value="UniProtKB-KW"/>
</dbReference>
<feature type="transmembrane region" description="Helical" evidence="11">
    <location>
        <begin position="20"/>
        <end position="40"/>
    </location>
</feature>
<dbReference type="InterPro" id="IPR003594">
    <property type="entry name" value="HATPase_dom"/>
</dbReference>
<proteinExistence type="predicted"/>
<dbReference type="Pfam" id="PF01627">
    <property type="entry name" value="Hpt"/>
    <property type="match status" value="1"/>
</dbReference>
<comment type="catalytic activity">
    <reaction evidence="1">
        <text>ATP + protein L-histidine = ADP + protein N-phospho-L-histidine.</text>
        <dbReference type="EC" id="2.7.13.3"/>
    </reaction>
</comment>
<evidence type="ECO:0000256" key="11">
    <source>
        <dbReference type="SAM" id="Phobius"/>
    </source>
</evidence>
<dbReference type="EC" id="2.7.13.3" evidence="2"/>
<dbReference type="PANTHER" id="PTHR43395:SF10">
    <property type="entry name" value="CHEMOTAXIS PROTEIN CHEA"/>
    <property type="match status" value="1"/>
</dbReference>
<evidence type="ECO:0000256" key="8">
    <source>
        <dbReference type="ARBA" id="ARBA00035100"/>
    </source>
</evidence>
<dbReference type="AlphaFoldDB" id="A0A376BTX7"/>
<dbReference type="Proteomes" id="UP000254209">
    <property type="component" value="Unassembled WGS sequence"/>
</dbReference>
<dbReference type="GO" id="GO:0004673">
    <property type="term" value="F:protein histidine kinase activity"/>
    <property type="evidence" value="ECO:0007669"/>
    <property type="project" value="UniProtKB-EC"/>
</dbReference>
<dbReference type="PANTHER" id="PTHR43395">
    <property type="entry name" value="SENSOR HISTIDINE KINASE CHEA"/>
    <property type="match status" value="1"/>
</dbReference>
<keyword evidence="10" id="KW-0175">Coiled coil</keyword>
<keyword evidence="11" id="KW-0812">Transmembrane</keyword>
<keyword evidence="6" id="KW-0418">Kinase</keyword>
<reference evidence="13 14" key="1">
    <citation type="submission" date="2018-06" db="EMBL/GenBank/DDBJ databases">
        <authorList>
            <consortium name="Pathogen Informatics"/>
            <person name="Doyle S."/>
        </authorList>
    </citation>
    <scope>NUCLEOTIDE SEQUENCE [LARGE SCALE GENOMIC DNA]</scope>
    <source>
        <strain evidence="13 14">NCTC10283</strain>
    </source>
</reference>
<dbReference type="FunFam" id="3.30.565.10:FF:000016">
    <property type="entry name" value="Chemotaxis protein CheA, putative"/>
    <property type="match status" value="1"/>
</dbReference>
<dbReference type="EMBL" id="UFSO01000003">
    <property type="protein sequence ID" value="SSY80437.1"/>
    <property type="molecule type" value="Genomic_DNA"/>
</dbReference>
<dbReference type="SUPFAM" id="SSF47226">
    <property type="entry name" value="Histidine-containing phosphotransfer domain, HPT domain"/>
    <property type="match status" value="1"/>
</dbReference>
<sequence length="751" mass="84861">MTTNTPNSIQTNIVKKYSSLLILVGSFFTLILVLALLTYFTTKRFEQVANTQKVLLQQSVITQELTQNLLNINLYGTNQLAANTAVQAASAATIPANNQTAIPTTAASQVNTQPENIATQIPFDTLPQTALYRIADIEKARVIFNDTLKALKEGGRVNMLDGSVVELERADDVEILNHLNHIEQIWIPYEGLLANFSNGIQNKILDKNISDYLVDYTRLYNKPLQAELNSITNNLNITTSNNAAILRTIQILGVILAVIIFTLIVFRVLKRLVRTDTQLDFAKRQTDDIMNTVNEGLFLINKDLVIAEQYSAKLEEILCQKNIAGRTLYDLLQGIINQKDMNTTKLFVDQLYNHWVVEELIQDLNPLKKVAVSYLDEYGFAHQKFVEFSFLRVLDESQTQVESVFVSVVDITKEIRLQEQMEKDRVQHDSQIEMIGYLLNTDSHQLLRFISETKERLERMNNILKQDNTINLRDKTEQLYRETHSLKGDASAVKLASLVGLAEKQEEMLKQLKSRMKLKGDDFLPFTVTLDEMINMVSFIESLLQRLNLQDSTSVRISEPSNAQSENVSYWKSYFSQYAQEIAHRQGKKVVVQVLGFDDMARSEQTMSIYKDITTQLLKNAIVHGIETPAERNSMGKPQTGVVILSLESHHNKDHLQVKDDGKGIDWDKLREKAVEAGLYSSKEVAQLSSKDLLNVMFQSGISTASAQDEDAGRGVGMDIVKQLSHDMGAKMNVSSSAKQFTQIHISFPQK</sequence>
<keyword evidence="14" id="KW-1185">Reference proteome</keyword>
<evidence type="ECO:0000256" key="5">
    <source>
        <dbReference type="ARBA" id="ARBA00022679"/>
    </source>
</evidence>
<dbReference type="Pfam" id="PF02518">
    <property type="entry name" value="HATPase_c"/>
    <property type="match status" value="1"/>
</dbReference>
<protein>
    <recommendedName>
        <fullName evidence="3">Chemotaxis protein CheA</fullName>
        <ecNumber evidence="2">2.7.13.3</ecNumber>
    </recommendedName>
</protein>
<keyword evidence="4 9" id="KW-0597">Phosphoprotein</keyword>
<dbReference type="RefSeq" id="WP_034291751.1">
    <property type="nucleotide sequence ID" value="NZ_CP091519.2"/>
</dbReference>
<feature type="modified residue" description="Phosphohistidine" evidence="9">
    <location>
        <position position="484"/>
    </location>
</feature>
<evidence type="ECO:0000256" key="4">
    <source>
        <dbReference type="ARBA" id="ARBA00022553"/>
    </source>
</evidence>
<dbReference type="SMART" id="SM00387">
    <property type="entry name" value="HATPase_c"/>
    <property type="match status" value="1"/>
</dbReference>
<organism evidence="13 14">
    <name type="scientific">Alysiella crassa</name>
    <dbReference type="NCBI Taxonomy" id="153491"/>
    <lineage>
        <taxon>Bacteria</taxon>
        <taxon>Pseudomonadati</taxon>
        <taxon>Pseudomonadota</taxon>
        <taxon>Betaproteobacteria</taxon>
        <taxon>Neisseriales</taxon>
        <taxon>Neisseriaceae</taxon>
        <taxon>Alysiella</taxon>
    </lineage>
</organism>
<feature type="transmembrane region" description="Helical" evidence="11">
    <location>
        <begin position="249"/>
        <end position="269"/>
    </location>
</feature>
<evidence type="ECO:0000313" key="14">
    <source>
        <dbReference type="Proteomes" id="UP000254209"/>
    </source>
</evidence>
<dbReference type="Gene3D" id="3.30.450.20">
    <property type="entry name" value="PAS domain"/>
    <property type="match status" value="1"/>
</dbReference>
<evidence type="ECO:0000259" key="12">
    <source>
        <dbReference type="PROSITE" id="PS50894"/>
    </source>
</evidence>
<evidence type="ECO:0000256" key="10">
    <source>
        <dbReference type="SAM" id="Coils"/>
    </source>
</evidence>
<evidence type="ECO:0000256" key="2">
    <source>
        <dbReference type="ARBA" id="ARBA00012438"/>
    </source>
</evidence>
<dbReference type="SUPFAM" id="SSF55874">
    <property type="entry name" value="ATPase domain of HSP90 chaperone/DNA topoisomerase II/histidine kinase"/>
    <property type="match status" value="1"/>
</dbReference>
<evidence type="ECO:0000313" key="13">
    <source>
        <dbReference type="EMBL" id="SSY80437.1"/>
    </source>
</evidence>
<keyword evidence="11" id="KW-0472">Membrane</keyword>
<evidence type="ECO:0000256" key="6">
    <source>
        <dbReference type="ARBA" id="ARBA00022777"/>
    </source>
</evidence>
<dbReference type="OrthoDB" id="9146932at2"/>
<dbReference type="InterPro" id="IPR051315">
    <property type="entry name" value="Bact_Chemotaxis_CheA"/>
</dbReference>
<keyword evidence="5 13" id="KW-0808">Transferase</keyword>
<gene>
    <name evidence="13" type="primary">cheA_2</name>
    <name evidence="13" type="ORF">NCTC10283_01996</name>
</gene>
<dbReference type="Gene3D" id="1.20.120.160">
    <property type="entry name" value="HPT domain"/>
    <property type="match status" value="1"/>
</dbReference>
<dbReference type="Gene3D" id="3.30.565.10">
    <property type="entry name" value="Histidine kinase-like ATPase, C-terminal domain"/>
    <property type="match status" value="1"/>
</dbReference>
<keyword evidence="11" id="KW-1133">Transmembrane helix</keyword>
<evidence type="ECO:0000256" key="3">
    <source>
        <dbReference type="ARBA" id="ARBA00021495"/>
    </source>
</evidence>
<accession>A0A376BTX7</accession>
<evidence type="ECO:0000256" key="7">
    <source>
        <dbReference type="ARBA" id="ARBA00023012"/>
    </source>
</evidence>
<dbReference type="PROSITE" id="PS50894">
    <property type="entry name" value="HPT"/>
    <property type="match status" value="1"/>
</dbReference>
<evidence type="ECO:0000256" key="9">
    <source>
        <dbReference type="PROSITE-ProRule" id="PRU00110"/>
    </source>
</evidence>
<name>A0A376BTX7_9NEIS</name>
<dbReference type="STRING" id="1120980.GCA_000745955_00737"/>
<comment type="function">
    <text evidence="8">Involved in the transmission of sensory signals from the chemoreceptors to the flagellar motors. CheA is autophosphorylated; it can transfer its phosphate group to either CheB or CheY.</text>
</comment>
<feature type="coiled-coil region" evidence="10">
    <location>
        <begin position="495"/>
        <end position="522"/>
    </location>
</feature>
<dbReference type="InterPro" id="IPR036641">
    <property type="entry name" value="HPT_dom_sf"/>
</dbReference>
<evidence type="ECO:0000256" key="1">
    <source>
        <dbReference type="ARBA" id="ARBA00000085"/>
    </source>
</evidence>
<feature type="domain" description="HPt" evidence="12">
    <location>
        <begin position="438"/>
        <end position="547"/>
    </location>
</feature>
<dbReference type="InterPro" id="IPR036890">
    <property type="entry name" value="HATPase_C_sf"/>
</dbReference>
<keyword evidence="7" id="KW-0902">Two-component regulatory system</keyword>